<dbReference type="EMBL" id="AGNL01007928">
    <property type="protein sequence ID" value="EJK70883.1"/>
    <property type="molecule type" value="Genomic_DNA"/>
</dbReference>
<feature type="non-terminal residue" evidence="1">
    <location>
        <position position="1"/>
    </location>
</feature>
<keyword evidence="2" id="KW-1185">Reference proteome</keyword>
<proteinExistence type="predicted"/>
<name>K0SWT9_THAOC</name>
<comment type="caution">
    <text evidence="1">The sequence shown here is derived from an EMBL/GenBank/DDBJ whole genome shotgun (WGS) entry which is preliminary data.</text>
</comment>
<evidence type="ECO:0000313" key="2">
    <source>
        <dbReference type="Proteomes" id="UP000266841"/>
    </source>
</evidence>
<dbReference type="Proteomes" id="UP000266841">
    <property type="component" value="Unassembled WGS sequence"/>
</dbReference>
<reference evidence="1 2" key="1">
    <citation type="journal article" date="2012" name="Genome Biol.">
        <title>Genome and low-iron response of an oceanic diatom adapted to chronic iron limitation.</title>
        <authorList>
            <person name="Lommer M."/>
            <person name="Specht M."/>
            <person name="Roy A.S."/>
            <person name="Kraemer L."/>
            <person name="Andreson R."/>
            <person name="Gutowska M.A."/>
            <person name="Wolf J."/>
            <person name="Bergner S.V."/>
            <person name="Schilhabel M.B."/>
            <person name="Klostermeier U.C."/>
            <person name="Beiko R.G."/>
            <person name="Rosenstiel P."/>
            <person name="Hippler M."/>
            <person name="Laroche J."/>
        </authorList>
    </citation>
    <scope>NUCLEOTIDE SEQUENCE [LARGE SCALE GENOMIC DNA]</scope>
    <source>
        <strain evidence="1 2">CCMP1005</strain>
    </source>
</reference>
<accession>K0SWT9</accession>
<gene>
    <name evidence="1" type="ORF">THAOC_07724</name>
</gene>
<sequence length="277" mass="30789">GDSIPCRIEIRLPDTERSLDFANRESPFEYAQLPPYDEEIDSDVSIDEKKRQEAMRTRNYAVLDLIEAKKSFTTGEKSFGWSMLLPTSIRLLRRSIRAGGAFFGLKFWSSWSKLVRAVVAPPAPASAEADHVTLAPRAGYVTIPWTRRAFTHGPPTLRPPASPAASTVTAGPALGRSVARHHRLASSPTPRHLGLCLCLPAAHFFLPFTSTSSLELGATWRSAMRRDPIPIPIFHIPGRGEQTLFSHSKKNPTLFSHSLFSYGNQEVGIRTQIFNRN</sequence>
<organism evidence="1 2">
    <name type="scientific">Thalassiosira oceanica</name>
    <name type="common">Marine diatom</name>
    <dbReference type="NCBI Taxonomy" id="159749"/>
    <lineage>
        <taxon>Eukaryota</taxon>
        <taxon>Sar</taxon>
        <taxon>Stramenopiles</taxon>
        <taxon>Ochrophyta</taxon>
        <taxon>Bacillariophyta</taxon>
        <taxon>Coscinodiscophyceae</taxon>
        <taxon>Thalassiosirophycidae</taxon>
        <taxon>Thalassiosirales</taxon>
        <taxon>Thalassiosiraceae</taxon>
        <taxon>Thalassiosira</taxon>
    </lineage>
</organism>
<protein>
    <submittedName>
        <fullName evidence="1">Uncharacterized protein</fullName>
    </submittedName>
</protein>
<dbReference type="AlphaFoldDB" id="K0SWT9"/>
<evidence type="ECO:0000313" key="1">
    <source>
        <dbReference type="EMBL" id="EJK70883.1"/>
    </source>
</evidence>